<evidence type="ECO:0000313" key="2">
    <source>
        <dbReference type="EMBL" id="RHW29035.1"/>
    </source>
</evidence>
<evidence type="ECO:0000313" key="3">
    <source>
        <dbReference type="Proteomes" id="UP000283644"/>
    </source>
</evidence>
<reference evidence="2 3" key="1">
    <citation type="submission" date="2018-09" db="EMBL/GenBank/DDBJ databases">
        <title>Genome sequencing of Nocardioides immobilis CCTCC AB 2017083 for comparison to Nocardioides silvaticus.</title>
        <authorList>
            <person name="Li C."/>
            <person name="Wang G."/>
        </authorList>
    </citation>
    <scope>NUCLEOTIDE SEQUENCE [LARGE SCALE GENOMIC DNA]</scope>
    <source>
        <strain evidence="2 3">CCTCC AB 2017083</strain>
    </source>
</reference>
<organism evidence="2 3">
    <name type="scientific">Nocardioides immobilis</name>
    <dbReference type="NCBI Taxonomy" id="2049295"/>
    <lineage>
        <taxon>Bacteria</taxon>
        <taxon>Bacillati</taxon>
        <taxon>Actinomycetota</taxon>
        <taxon>Actinomycetes</taxon>
        <taxon>Propionibacteriales</taxon>
        <taxon>Nocardioidaceae</taxon>
        <taxon>Nocardioides</taxon>
    </lineage>
</organism>
<dbReference type="EMBL" id="QXGH01000007">
    <property type="protein sequence ID" value="RHW29035.1"/>
    <property type="molecule type" value="Genomic_DNA"/>
</dbReference>
<dbReference type="AlphaFoldDB" id="A0A417Y8Y0"/>
<keyword evidence="3" id="KW-1185">Reference proteome</keyword>
<protein>
    <submittedName>
        <fullName evidence="2">Uncharacterized protein</fullName>
    </submittedName>
</protein>
<sequence>MVECCDGLLTQREATRLRRLADSKLSVAKVGPKAAGGVRLRDLATAVGEGDQRWSASTAPQLGPMDKSRRAADG</sequence>
<gene>
    <name evidence="2" type="ORF">D0Z08_00825</name>
</gene>
<proteinExistence type="predicted"/>
<name>A0A417Y8Y0_9ACTN</name>
<dbReference type="Proteomes" id="UP000283644">
    <property type="component" value="Unassembled WGS sequence"/>
</dbReference>
<comment type="caution">
    <text evidence="2">The sequence shown here is derived from an EMBL/GenBank/DDBJ whole genome shotgun (WGS) entry which is preliminary data.</text>
</comment>
<evidence type="ECO:0000256" key="1">
    <source>
        <dbReference type="SAM" id="MobiDB-lite"/>
    </source>
</evidence>
<feature type="region of interest" description="Disordered" evidence="1">
    <location>
        <begin position="47"/>
        <end position="74"/>
    </location>
</feature>
<accession>A0A417Y8Y0</accession>